<dbReference type="EMBL" id="JAXLQG010000041">
    <property type="protein sequence ID" value="KAK5527594.1"/>
    <property type="molecule type" value="Genomic_DNA"/>
</dbReference>
<dbReference type="Proteomes" id="UP001345827">
    <property type="component" value="Unassembled WGS sequence"/>
</dbReference>
<evidence type="ECO:0000313" key="2">
    <source>
        <dbReference type="Proteomes" id="UP001345827"/>
    </source>
</evidence>
<accession>A0AAV9PT48</accession>
<protein>
    <submittedName>
        <fullName evidence="1">Uncharacterized protein</fullName>
    </submittedName>
</protein>
<dbReference type="AlphaFoldDB" id="A0AAV9PT48"/>
<keyword evidence="2" id="KW-1185">Reference proteome</keyword>
<evidence type="ECO:0000313" key="1">
    <source>
        <dbReference type="EMBL" id="KAK5527594.1"/>
    </source>
</evidence>
<proteinExistence type="predicted"/>
<name>A0AAV9PT48_9PEZI</name>
<comment type="caution">
    <text evidence="1">The sequence shown here is derived from an EMBL/GenBank/DDBJ whole genome shotgun (WGS) entry which is preliminary data.</text>
</comment>
<sequence>MPSSIIDFKLDSADGEPIAWITDDDWKQRIWTEIKWILIPAQYRIVFGTDRADKLLAIMAIARCVNVRPEGRQALHSLRLIVYAWVSLPYNESQKKWEAKPVIYEGPVTVRSKDGHVDKDGEAIEGKLLTWFIYGDGSGHFLFKSYGMKQLIGFTVEKLISDPKLVELLELGHEPWKPIFVRSSNGLTQECGLIEPEVVLPLVVTTGRAS</sequence>
<gene>
    <name evidence="1" type="ORF">LTR25_011043</name>
</gene>
<organism evidence="1 2">
    <name type="scientific">Vermiconidia calcicola</name>
    <dbReference type="NCBI Taxonomy" id="1690605"/>
    <lineage>
        <taxon>Eukaryota</taxon>
        <taxon>Fungi</taxon>
        <taxon>Dikarya</taxon>
        <taxon>Ascomycota</taxon>
        <taxon>Pezizomycotina</taxon>
        <taxon>Dothideomycetes</taxon>
        <taxon>Dothideomycetidae</taxon>
        <taxon>Mycosphaerellales</taxon>
        <taxon>Extremaceae</taxon>
        <taxon>Vermiconidia</taxon>
    </lineage>
</organism>
<reference evidence="1 2" key="1">
    <citation type="submission" date="2023-06" db="EMBL/GenBank/DDBJ databases">
        <title>Black Yeasts Isolated from many extreme environments.</title>
        <authorList>
            <person name="Coleine C."/>
            <person name="Stajich J.E."/>
            <person name="Selbmann L."/>
        </authorList>
    </citation>
    <scope>NUCLEOTIDE SEQUENCE [LARGE SCALE GENOMIC DNA]</scope>
    <source>
        <strain evidence="1 2">CCFEE 5887</strain>
    </source>
</reference>